<dbReference type="EMBL" id="BRXZ01007384">
    <property type="protein sequence ID" value="GMI27744.1"/>
    <property type="molecule type" value="Genomic_DNA"/>
</dbReference>
<protein>
    <submittedName>
        <fullName evidence="1">Uncharacterized protein</fullName>
    </submittedName>
</protein>
<comment type="caution">
    <text evidence="1">The sequence shown here is derived from an EMBL/GenBank/DDBJ whole genome shotgun (WGS) entry which is preliminary data.</text>
</comment>
<organism evidence="1 2">
    <name type="scientific">Triparma retinervis</name>
    <dbReference type="NCBI Taxonomy" id="2557542"/>
    <lineage>
        <taxon>Eukaryota</taxon>
        <taxon>Sar</taxon>
        <taxon>Stramenopiles</taxon>
        <taxon>Ochrophyta</taxon>
        <taxon>Bolidophyceae</taxon>
        <taxon>Parmales</taxon>
        <taxon>Triparmaceae</taxon>
        <taxon>Triparma</taxon>
    </lineage>
</organism>
<name>A0A9W7L433_9STRA</name>
<accession>A0A9W7L433</accession>
<evidence type="ECO:0000313" key="1">
    <source>
        <dbReference type="EMBL" id="GMI27744.1"/>
    </source>
</evidence>
<feature type="non-terminal residue" evidence="1">
    <location>
        <position position="272"/>
    </location>
</feature>
<sequence>MVCRDRCVQLFGTACAAALAAMSQTDPSSSFLLATQGQGLDLFAIPGTVFALSQSLYNMILVQLATLGPGGGRVYGLSVQSLLSKLKGLAGAEEGNVLYLPRTPKYDDDKKPAGYDTGVKVSHSIGFIAEVAPAGNLLAVIYLQETDLIVVMPLSRKDVLPLYRAADKDVLDYITFITSIYYATQHVVDGCDETSQHVLQIQHGCRSEMTDKDLFIRYMGYVAPDLVAFLLLFISKGTLRLGGGAGLPWWWCDWWWFWLKEGKIYSLGPAFS</sequence>
<evidence type="ECO:0000313" key="2">
    <source>
        <dbReference type="Proteomes" id="UP001165082"/>
    </source>
</evidence>
<keyword evidence="2" id="KW-1185">Reference proteome</keyword>
<dbReference type="AlphaFoldDB" id="A0A9W7L433"/>
<gene>
    <name evidence="1" type="ORF">TrRE_jg10889</name>
</gene>
<proteinExistence type="predicted"/>
<reference evidence="1" key="1">
    <citation type="submission" date="2022-07" db="EMBL/GenBank/DDBJ databases">
        <title>Genome analysis of Parmales, a sister group of diatoms, reveals the evolutionary specialization of diatoms from phago-mixotrophs to photoautotrophs.</title>
        <authorList>
            <person name="Ban H."/>
            <person name="Sato S."/>
            <person name="Yoshikawa S."/>
            <person name="Kazumasa Y."/>
            <person name="Nakamura Y."/>
            <person name="Ichinomiya M."/>
            <person name="Saitoh K."/>
            <person name="Sato N."/>
            <person name="Blanc-Mathieu R."/>
            <person name="Endo H."/>
            <person name="Kuwata A."/>
            <person name="Ogata H."/>
        </authorList>
    </citation>
    <scope>NUCLEOTIDE SEQUENCE</scope>
</reference>
<dbReference type="Proteomes" id="UP001165082">
    <property type="component" value="Unassembled WGS sequence"/>
</dbReference>